<dbReference type="AlphaFoldDB" id="G7V6X9"/>
<protein>
    <submittedName>
        <fullName evidence="1">Uncharacterized protein</fullName>
    </submittedName>
</protein>
<name>G7V6X9_THELD</name>
<proteinExistence type="predicted"/>
<dbReference type="OrthoDB" id="9930802at2"/>
<dbReference type="eggNOG" id="ENOG502ZVMY">
    <property type="taxonomic scope" value="Bacteria"/>
</dbReference>
<dbReference type="HOGENOM" id="CLU_2358737_0_0_0"/>
<dbReference type="KEGG" id="tli:Tlie_1442"/>
<reference evidence="2" key="1">
    <citation type="submission" date="2011-10" db="EMBL/GenBank/DDBJ databases">
        <title>The complete genome of chromosome of Thermovirga lienii DSM 17291.</title>
        <authorList>
            <consortium name="US DOE Joint Genome Institute (JGI-PGF)"/>
            <person name="Lucas S."/>
            <person name="Copeland A."/>
            <person name="Lapidus A."/>
            <person name="Glavina del Rio T."/>
            <person name="Dalin E."/>
            <person name="Tice H."/>
            <person name="Bruce D."/>
            <person name="Goodwin L."/>
            <person name="Pitluck S."/>
            <person name="Peters L."/>
            <person name="Mikhailova N."/>
            <person name="Saunders E."/>
            <person name="Kyrpides N."/>
            <person name="Mavromatis K."/>
            <person name="Ivanova N."/>
            <person name="Last F.I."/>
            <person name="Brettin T."/>
            <person name="Detter J.C."/>
            <person name="Han C."/>
            <person name="Larimer F."/>
            <person name="Land M."/>
            <person name="Hauser L."/>
            <person name="Markowitz V."/>
            <person name="Cheng J.-F."/>
            <person name="Hugenholtz P."/>
            <person name="Woyke T."/>
            <person name="Wu D."/>
            <person name="Spring S."/>
            <person name="Schroeder M."/>
            <person name="Brambilla E.-M."/>
            <person name="Klenk H.-P."/>
            <person name="Eisen J.A."/>
        </authorList>
    </citation>
    <scope>NUCLEOTIDE SEQUENCE [LARGE SCALE GENOMIC DNA]</scope>
    <source>
        <strain evidence="2">ATCC BAA-1197 / DSM 17291 / Cas60314</strain>
    </source>
</reference>
<dbReference type="STRING" id="580340.Tlie_1442"/>
<gene>
    <name evidence="1" type="ordered locus">Tlie_1442</name>
</gene>
<dbReference type="EMBL" id="CP003096">
    <property type="protein sequence ID" value="AER67168.1"/>
    <property type="molecule type" value="Genomic_DNA"/>
</dbReference>
<dbReference type="Proteomes" id="UP000005868">
    <property type="component" value="Chromosome"/>
</dbReference>
<evidence type="ECO:0000313" key="1">
    <source>
        <dbReference type="EMBL" id="AER67168.1"/>
    </source>
</evidence>
<sequence>MLIEGRGVITEGTKYRPWRYTLTLQDDGALEGLLVMQGWEDSQEMKMWYELNKGKKVKLSLQDGSILEVAPMGLKVHESGHYSQAEIVVRGTIEKT</sequence>
<keyword evidence="2" id="KW-1185">Reference proteome</keyword>
<evidence type="ECO:0000313" key="2">
    <source>
        <dbReference type="Proteomes" id="UP000005868"/>
    </source>
</evidence>
<organism evidence="1 2">
    <name type="scientific">Thermovirga lienii (strain ATCC BAA-1197 / DSM 17291 / Cas60314)</name>
    <dbReference type="NCBI Taxonomy" id="580340"/>
    <lineage>
        <taxon>Bacteria</taxon>
        <taxon>Thermotogati</taxon>
        <taxon>Synergistota</taxon>
        <taxon>Synergistia</taxon>
        <taxon>Synergistales</taxon>
        <taxon>Thermovirgaceae</taxon>
        <taxon>Thermovirga</taxon>
    </lineage>
</organism>
<accession>G7V6X9</accession>
<reference evidence="1 2" key="2">
    <citation type="journal article" date="2012" name="Stand. Genomic Sci.">
        <title>Genome sequence of the moderately thermophilic, amino-acid-degrading and sulfur-reducing bacterium Thermovirga lienii type strain (Cas60314(T)).</title>
        <authorList>
            <person name="Goker M."/>
            <person name="Saunders E."/>
            <person name="Lapidus A."/>
            <person name="Nolan M."/>
            <person name="Lucas S."/>
            <person name="Hammon N."/>
            <person name="Deshpande S."/>
            <person name="Cheng J.F."/>
            <person name="Han C."/>
            <person name="Tapia R."/>
            <person name="Goodwin L.A."/>
            <person name="Pitluck S."/>
            <person name="Liolios K."/>
            <person name="Mavromatis K."/>
            <person name="Pagani I."/>
            <person name="Ivanova N."/>
            <person name="Mikhailova N."/>
            <person name="Pati A."/>
            <person name="Chen A."/>
            <person name="Palaniappan K."/>
            <person name="Land M."/>
            <person name="Chang Y.J."/>
            <person name="Jeffries C.D."/>
            <person name="Brambilla E.M."/>
            <person name="Rohde M."/>
            <person name="Spring S."/>
            <person name="Detter J.C."/>
            <person name="Woyke T."/>
            <person name="Bristow J."/>
            <person name="Eisen J.A."/>
            <person name="Markowitz V."/>
            <person name="Hugenholtz P."/>
            <person name="Kyrpides N.C."/>
            <person name="Klenk H.P."/>
        </authorList>
    </citation>
    <scope>NUCLEOTIDE SEQUENCE [LARGE SCALE GENOMIC DNA]</scope>
    <source>
        <strain evidence="2">ATCC BAA-1197 / DSM 17291 / Cas60314</strain>
    </source>
</reference>